<dbReference type="InterPro" id="IPR001647">
    <property type="entry name" value="HTH_TetR"/>
</dbReference>
<accession>A0A318TCW8</accession>
<dbReference type="AlphaFoldDB" id="A0A318TCW8"/>
<sequence>MNQTFQNLDYEKQNRIINAALQEFAENGFEKASTNRIVKTAKIGKGMLFYYFQNKEELFYYLINYSLNLANTKLLEQVDKKEPDFIERLKQIAQSKTEFHLNHPNVLNFLGNLFLTGTLEIPVHFKKRYQEMMNSRISLLYEGIDTNLFRKDIDTEKAFKLIKWSIDGYQNELIAHLKNQNLTMINYDTYWEEFYELLDILKTLYYKKEEEQE</sequence>
<dbReference type="PANTHER" id="PTHR30328">
    <property type="entry name" value="TRANSCRIPTIONAL REPRESSOR"/>
    <property type="match status" value="1"/>
</dbReference>
<dbReference type="Proteomes" id="UP000247416">
    <property type="component" value="Unassembled WGS sequence"/>
</dbReference>
<dbReference type="PRINTS" id="PR00455">
    <property type="entry name" value="HTHTETR"/>
</dbReference>
<dbReference type="InterPro" id="IPR050109">
    <property type="entry name" value="HTH-type_TetR-like_transc_reg"/>
</dbReference>
<organism evidence="4 5">
    <name type="scientific">Ureibacillus chungkukjangi</name>
    <dbReference type="NCBI Taxonomy" id="1202712"/>
    <lineage>
        <taxon>Bacteria</taxon>
        <taxon>Bacillati</taxon>
        <taxon>Bacillota</taxon>
        <taxon>Bacilli</taxon>
        <taxon>Bacillales</taxon>
        <taxon>Caryophanaceae</taxon>
        <taxon>Ureibacillus</taxon>
    </lineage>
</organism>
<feature type="DNA-binding region" description="H-T-H motif" evidence="2">
    <location>
        <begin position="33"/>
        <end position="52"/>
    </location>
</feature>
<dbReference type="PROSITE" id="PS01081">
    <property type="entry name" value="HTH_TETR_1"/>
    <property type="match status" value="1"/>
</dbReference>
<feature type="domain" description="HTH tetR-type" evidence="3">
    <location>
        <begin position="10"/>
        <end position="70"/>
    </location>
</feature>
<dbReference type="GO" id="GO:0006355">
    <property type="term" value="P:regulation of DNA-templated transcription"/>
    <property type="evidence" value="ECO:0007669"/>
    <property type="project" value="UniProtKB-ARBA"/>
</dbReference>
<dbReference type="OrthoDB" id="9780939at2"/>
<keyword evidence="5" id="KW-1185">Reference proteome</keyword>
<evidence type="ECO:0000313" key="4">
    <source>
        <dbReference type="EMBL" id="PYF02476.1"/>
    </source>
</evidence>
<dbReference type="SUPFAM" id="SSF48498">
    <property type="entry name" value="Tetracyclin repressor-like, C-terminal domain"/>
    <property type="match status" value="1"/>
</dbReference>
<proteinExistence type="predicted"/>
<dbReference type="PANTHER" id="PTHR30328:SF54">
    <property type="entry name" value="HTH-TYPE TRANSCRIPTIONAL REPRESSOR SCO4008"/>
    <property type="match status" value="1"/>
</dbReference>
<dbReference type="InterPro" id="IPR036271">
    <property type="entry name" value="Tet_transcr_reg_TetR-rel_C_sf"/>
</dbReference>
<dbReference type="Gene3D" id="1.10.10.60">
    <property type="entry name" value="Homeodomain-like"/>
    <property type="match status" value="1"/>
</dbReference>
<dbReference type="EMBL" id="QJTJ01000041">
    <property type="protein sequence ID" value="PYF02476.1"/>
    <property type="molecule type" value="Genomic_DNA"/>
</dbReference>
<dbReference type="Gene3D" id="1.10.357.10">
    <property type="entry name" value="Tetracycline Repressor, domain 2"/>
    <property type="match status" value="1"/>
</dbReference>
<evidence type="ECO:0000256" key="1">
    <source>
        <dbReference type="ARBA" id="ARBA00023125"/>
    </source>
</evidence>
<protein>
    <submittedName>
        <fullName evidence="4">TetR family transcriptional regulator</fullName>
    </submittedName>
</protein>
<dbReference type="InterPro" id="IPR009057">
    <property type="entry name" value="Homeodomain-like_sf"/>
</dbReference>
<gene>
    <name evidence="4" type="ORF">BJ095_14110</name>
</gene>
<dbReference type="PROSITE" id="PS50977">
    <property type="entry name" value="HTH_TETR_2"/>
    <property type="match status" value="1"/>
</dbReference>
<evidence type="ECO:0000259" key="3">
    <source>
        <dbReference type="PROSITE" id="PS50977"/>
    </source>
</evidence>
<keyword evidence="1 2" id="KW-0238">DNA-binding</keyword>
<comment type="caution">
    <text evidence="4">The sequence shown here is derived from an EMBL/GenBank/DDBJ whole genome shotgun (WGS) entry which is preliminary data.</text>
</comment>
<reference evidence="4 5" key="1">
    <citation type="submission" date="2018-06" db="EMBL/GenBank/DDBJ databases">
        <title>Genomic Encyclopedia of Archaeal and Bacterial Type Strains, Phase II (KMG-II): from individual species to whole genera.</title>
        <authorList>
            <person name="Goeker M."/>
        </authorList>
    </citation>
    <scope>NUCLEOTIDE SEQUENCE [LARGE SCALE GENOMIC DNA]</scope>
    <source>
        <strain evidence="4 5">KACC 16626</strain>
    </source>
</reference>
<dbReference type="RefSeq" id="WP_107937555.1">
    <property type="nucleotide sequence ID" value="NZ_CP085009.1"/>
</dbReference>
<dbReference type="Pfam" id="PF00440">
    <property type="entry name" value="TetR_N"/>
    <property type="match status" value="1"/>
</dbReference>
<dbReference type="InterPro" id="IPR023772">
    <property type="entry name" value="DNA-bd_HTH_TetR-type_CS"/>
</dbReference>
<evidence type="ECO:0000313" key="5">
    <source>
        <dbReference type="Proteomes" id="UP000247416"/>
    </source>
</evidence>
<name>A0A318TCW8_9BACL</name>
<evidence type="ECO:0000256" key="2">
    <source>
        <dbReference type="PROSITE-ProRule" id="PRU00335"/>
    </source>
</evidence>
<dbReference type="SUPFAM" id="SSF46689">
    <property type="entry name" value="Homeodomain-like"/>
    <property type="match status" value="1"/>
</dbReference>
<dbReference type="GO" id="GO:0003677">
    <property type="term" value="F:DNA binding"/>
    <property type="evidence" value="ECO:0007669"/>
    <property type="project" value="UniProtKB-UniRule"/>
</dbReference>